<reference evidence="3" key="1">
    <citation type="journal article" date="2020" name="mSystems">
        <title>Genome- and Community-Level Interaction Insights into Carbon Utilization and Element Cycling Functions of Hydrothermarchaeota in Hydrothermal Sediment.</title>
        <authorList>
            <person name="Zhou Z."/>
            <person name="Liu Y."/>
            <person name="Xu W."/>
            <person name="Pan J."/>
            <person name="Luo Z.H."/>
            <person name="Li M."/>
        </authorList>
    </citation>
    <scope>NUCLEOTIDE SEQUENCE [LARGE SCALE GENOMIC DNA]</scope>
    <source>
        <strain evidence="3">SpSt-788</strain>
    </source>
</reference>
<evidence type="ECO:0000313" key="3">
    <source>
        <dbReference type="EMBL" id="HGH00156.1"/>
    </source>
</evidence>
<protein>
    <submittedName>
        <fullName evidence="3">Tetratricopeptide repeat protein</fullName>
    </submittedName>
</protein>
<dbReference type="SUPFAM" id="SSF81901">
    <property type="entry name" value="HCP-like"/>
    <property type="match status" value="2"/>
</dbReference>
<keyword evidence="2" id="KW-0802">TPR repeat</keyword>
<accession>A0A7C4AK97</accession>
<dbReference type="InterPro" id="IPR052628">
    <property type="entry name" value="CFAP70"/>
</dbReference>
<dbReference type="InterPro" id="IPR011990">
    <property type="entry name" value="TPR-like_helical_dom_sf"/>
</dbReference>
<dbReference type="GO" id="GO:0070062">
    <property type="term" value="C:extracellular exosome"/>
    <property type="evidence" value="ECO:0007669"/>
    <property type="project" value="TreeGrafter"/>
</dbReference>
<dbReference type="InterPro" id="IPR019734">
    <property type="entry name" value="TPR_rpt"/>
</dbReference>
<dbReference type="AlphaFoldDB" id="A0A7C4AK97"/>
<dbReference type="EMBL" id="DTHO01000073">
    <property type="protein sequence ID" value="HGH00156.1"/>
    <property type="molecule type" value="Genomic_DNA"/>
</dbReference>
<evidence type="ECO:0000256" key="2">
    <source>
        <dbReference type="ARBA" id="ARBA00022803"/>
    </source>
</evidence>
<gene>
    <name evidence="3" type="ORF">ENV75_06915</name>
</gene>
<dbReference type="Gene3D" id="1.25.40.10">
    <property type="entry name" value="Tetratricopeptide repeat domain"/>
    <property type="match status" value="3"/>
</dbReference>
<dbReference type="PANTHER" id="PTHR44314">
    <property type="entry name" value="CILIA- AND FLAGELLA-ASSOCIATED PROTEIN 70"/>
    <property type="match status" value="1"/>
</dbReference>
<dbReference type="Pfam" id="PF13174">
    <property type="entry name" value="TPR_6"/>
    <property type="match status" value="1"/>
</dbReference>
<sequence>MKIRQFSLLLIIVTVILIFSIAYSQEPLKKGQDFLKTEDYIKAKEFFQKFTENPEVADKALLGLAKAEYYLGNYYEATVFLKRLLRDFKNSPCVNEANLFMGLSYLKIGRLRDAENYFKKVEQPFIKQAMVGSGWIALQRGDLKTVESVLNSLEKKDFNDSEAALLKIKYLSLTGKHEEALKELSKNLKLKKTVYDIDKAEILIKAGKFSEAETILKKFIDKAKRLSDAVKAKKILFELYVSQNNIQEAVKIGREIYFHIPTDEIRLTLYSIYINQKNYDEALKMLFVLRDKDLKNKKTEEFLKSSMHETPEKATFYIMKVYPFLRSDSSILVESANFLISCGKFNEAKNILRKIMTGPRRAEAVLPYSKILIKENKYQEAKKILDPLKDKNEYAMALYAWILESQGDKTTALTYLRKLSKSIKDPDILTVMGDLEYSVGLRKKAIFYWLKASSMGNAQATLKAADYFYLSKETKKAVQYYKKTIDMGINDNKSLMWAYYQYGKLANDRTYLEKVANSNCEFSEAVKAILEKP</sequence>
<keyword evidence="1" id="KW-0677">Repeat</keyword>
<comment type="caution">
    <text evidence="3">The sequence shown here is derived from an EMBL/GenBank/DDBJ whole genome shotgun (WGS) entry which is preliminary data.</text>
</comment>
<dbReference type="PANTHER" id="PTHR44314:SF1">
    <property type="entry name" value="CILIA- AND FLAGELLA-ASSOCIATED PROTEIN 70"/>
    <property type="match status" value="1"/>
</dbReference>
<proteinExistence type="predicted"/>
<evidence type="ECO:0000256" key="1">
    <source>
        <dbReference type="ARBA" id="ARBA00022737"/>
    </source>
</evidence>
<name>A0A7C4AK97_9BACT</name>
<organism evidence="3">
    <name type="scientific">Thermodesulfovibrio aggregans</name>
    <dbReference type="NCBI Taxonomy" id="86166"/>
    <lineage>
        <taxon>Bacteria</taxon>
        <taxon>Pseudomonadati</taxon>
        <taxon>Nitrospirota</taxon>
        <taxon>Thermodesulfovibrionia</taxon>
        <taxon>Thermodesulfovibrionales</taxon>
        <taxon>Thermodesulfovibrionaceae</taxon>
        <taxon>Thermodesulfovibrio</taxon>
    </lineage>
</organism>